<dbReference type="PATRIC" id="fig|1317124.6.peg.3408"/>
<sequence length="154" mass="16642">MSAMSKPLTGRKVLLIAVAAFGVIIAVNVVMAWQAVSTFPGLEVENSYVASQEFDRNKAAQDALGWNVSTEYSGGKLSFVIRDKQGLPARVASFDALVGRPTHVREDMKPVFDNVGGIFVAPVDLSPGVWLVHLDAKAADGTHFRQRIDLFVKG</sequence>
<reference evidence="2" key="1">
    <citation type="submission" date="2013-04" db="EMBL/GenBank/DDBJ databases">
        <title>Thioclava sp. 13D2W-2 Genome Sequencing.</title>
        <authorList>
            <person name="Lai Q."/>
            <person name="Li G."/>
            <person name="Shao Z."/>
        </authorList>
    </citation>
    <scope>NUCLEOTIDE SEQUENCE [LARGE SCALE GENOMIC DNA]</scope>
    <source>
        <strain evidence="2">13D2W-2</strain>
    </source>
</reference>
<dbReference type="STRING" id="1317124.DW2_16921"/>
<dbReference type="InterPro" id="IPR008620">
    <property type="entry name" value="FixH"/>
</dbReference>
<dbReference type="InterPro" id="IPR018037">
    <property type="entry name" value="FixH_proteobacterial"/>
</dbReference>
<reference evidence="1 2" key="2">
    <citation type="journal article" date="2015" name="Antonie Van Leeuwenhoek">
        <title>Thioclava indica sp. nov., isolated from surface seawater of the Indian Ocean.</title>
        <authorList>
            <person name="Liu Y."/>
            <person name="Lai Q."/>
            <person name="Du J."/>
            <person name="Xu H."/>
            <person name="Jiang L."/>
            <person name="Shao Z."/>
        </authorList>
    </citation>
    <scope>NUCLEOTIDE SEQUENCE [LARGE SCALE GENOMIC DNA]</scope>
    <source>
        <strain evidence="1 2">13D2W-2</strain>
    </source>
</reference>
<protein>
    <submittedName>
        <fullName evidence="1">Nitrogen fixation protein FixH</fullName>
    </submittedName>
</protein>
<name>A0A085TSK4_9RHOB</name>
<gene>
    <name evidence="1" type="ORF">DW2_16921</name>
</gene>
<dbReference type="Pfam" id="PF05751">
    <property type="entry name" value="FixH"/>
    <property type="match status" value="1"/>
</dbReference>
<comment type="caution">
    <text evidence="1">The sequence shown here is derived from an EMBL/GenBank/DDBJ whole genome shotgun (WGS) entry which is preliminary data.</text>
</comment>
<dbReference type="AlphaFoldDB" id="A0A085TSK4"/>
<evidence type="ECO:0000313" key="1">
    <source>
        <dbReference type="EMBL" id="KFE33701.1"/>
    </source>
</evidence>
<keyword evidence="2" id="KW-1185">Reference proteome</keyword>
<dbReference type="EMBL" id="AQRC01000016">
    <property type="protein sequence ID" value="KFE33701.1"/>
    <property type="molecule type" value="Genomic_DNA"/>
</dbReference>
<organism evidence="1 2">
    <name type="scientific">Thioclava atlantica</name>
    <dbReference type="NCBI Taxonomy" id="1317124"/>
    <lineage>
        <taxon>Bacteria</taxon>
        <taxon>Pseudomonadati</taxon>
        <taxon>Pseudomonadota</taxon>
        <taxon>Alphaproteobacteria</taxon>
        <taxon>Rhodobacterales</taxon>
        <taxon>Paracoccaceae</taxon>
        <taxon>Thioclava</taxon>
    </lineage>
</organism>
<proteinExistence type="predicted"/>
<dbReference type="Proteomes" id="UP000028607">
    <property type="component" value="Unassembled WGS sequence"/>
</dbReference>
<dbReference type="PIRSF" id="PIRSF011386">
    <property type="entry name" value="FixH"/>
    <property type="match status" value="1"/>
</dbReference>
<accession>A0A085TSK4</accession>
<evidence type="ECO:0000313" key="2">
    <source>
        <dbReference type="Proteomes" id="UP000028607"/>
    </source>
</evidence>
<dbReference type="eggNOG" id="COG5456">
    <property type="taxonomic scope" value="Bacteria"/>
</dbReference>